<dbReference type="PANTHER" id="PTHR23427:SF2">
    <property type="entry name" value="SURFEIT LOCUS PROTEIN 1"/>
    <property type="match status" value="1"/>
</dbReference>
<evidence type="ECO:0000256" key="5">
    <source>
        <dbReference type="ARBA" id="ARBA00023136"/>
    </source>
</evidence>
<comment type="caution">
    <text evidence="6">Lacks conserved residue(s) required for the propagation of feature annotation.</text>
</comment>
<dbReference type="EMBL" id="BAAAYX010000013">
    <property type="protein sequence ID" value="GAA3708213.1"/>
    <property type="molecule type" value="Genomic_DNA"/>
</dbReference>
<keyword evidence="4 6" id="KW-1133">Transmembrane helix</keyword>
<dbReference type="RefSeq" id="WP_344812993.1">
    <property type="nucleotide sequence ID" value="NZ_BAAAYX010000013.1"/>
</dbReference>
<organism evidence="7 8">
    <name type="scientific">Microlunatus aurantiacus</name>
    <dbReference type="NCBI Taxonomy" id="446786"/>
    <lineage>
        <taxon>Bacteria</taxon>
        <taxon>Bacillati</taxon>
        <taxon>Actinomycetota</taxon>
        <taxon>Actinomycetes</taxon>
        <taxon>Propionibacteriales</taxon>
        <taxon>Propionibacteriaceae</taxon>
        <taxon>Microlunatus</taxon>
    </lineage>
</organism>
<evidence type="ECO:0000256" key="6">
    <source>
        <dbReference type="RuleBase" id="RU363076"/>
    </source>
</evidence>
<evidence type="ECO:0000256" key="2">
    <source>
        <dbReference type="ARBA" id="ARBA00007165"/>
    </source>
</evidence>
<sequence>MRRLWMRWALLVVFVVALAVVFVNLGEWQLRRLAERENRNATTISNEQAPVRPYEQVFDRVIVDADQWQRVTATGTFDGDHQFVVRNRNNGEDRGYVVVTPLRTATGSVLVDRGFIQVVPGTGIPAAGPPPPAGEVRVLGYVRRNELGRQGAVSPVNGSVRLINSDALAPAVGYPVANGFISAIEVSPGQEGGFVPVAVPELTSGPHFWYAMQWFMFAGIGILGIVVFIRSDLRDRRTAREKAAAEAEGERQRTPADT</sequence>
<proteinExistence type="inferred from homology"/>
<evidence type="ECO:0000313" key="7">
    <source>
        <dbReference type="EMBL" id="GAA3708213.1"/>
    </source>
</evidence>
<dbReference type="Proteomes" id="UP001500051">
    <property type="component" value="Unassembled WGS sequence"/>
</dbReference>
<evidence type="ECO:0000256" key="3">
    <source>
        <dbReference type="ARBA" id="ARBA00022692"/>
    </source>
</evidence>
<reference evidence="8" key="1">
    <citation type="journal article" date="2019" name="Int. J. Syst. Evol. Microbiol.">
        <title>The Global Catalogue of Microorganisms (GCM) 10K type strain sequencing project: providing services to taxonomists for standard genome sequencing and annotation.</title>
        <authorList>
            <consortium name="The Broad Institute Genomics Platform"/>
            <consortium name="The Broad Institute Genome Sequencing Center for Infectious Disease"/>
            <person name="Wu L."/>
            <person name="Ma J."/>
        </authorList>
    </citation>
    <scope>NUCLEOTIDE SEQUENCE [LARGE SCALE GENOMIC DNA]</scope>
    <source>
        <strain evidence="8">JCM 16548</strain>
    </source>
</reference>
<dbReference type="InterPro" id="IPR045214">
    <property type="entry name" value="Surf1/Surf4"/>
</dbReference>
<comment type="caution">
    <text evidence="7">The sequence shown here is derived from an EMBL/GenBank/DDBJ whole genome shotgun (WGS) entry which is preliminary data.</text>
</comment>
<evidence type="ECO:0000256" key="1">
    <source>
        <dbReference type="ARBA" id="ARBA00004370"/>
    </source>
</evidence>
<dbReference type="InterPro" id="IPR002994">
    <property type="entry name" value="Surf1/Shy1"/>
</dbReference>
<keyword evidence="8" id="KW-1185">Reference proteome</keyword>
<comment type="similarity">
    <text evidence="2 6">Belongs to the SURF1 family.</text>
</comment>
<comment type="subcellular location">
    <subcellularLocation>
        <location evidence="6">Cell membrane</location>
        <topology evidence="6">Multi-pass membrane protein</topology>
    </subcellularLocation>
    <subcellularLocation>
        <location evidence="1">Membrane</location>
    </subcellularLocation>
</comment>
<accession>A0ABP7DUI6</accession>
<evidence type="ECO:0000313" key="8">
    <source>
        <dbReference type="Proteomes" id="UP001500051"/>
    </source>
</evidence>
<keyword evidence="5 6" id="KW-0472">Membrane</keyword>
<evidence type="ECO:0000256" key="4">
    <source>
        <dbReference type="ARBA" id="ARBA00022989"/>
    </source>
</evidence>
<dbReference type="Pfam" id="PF02104">
    <property type="entry name" value="SURF1"/>
    <property type="match status" value="1"/>
</dbReference>
<feature type="transmembrane region" description="Helical" evidence="6">
    <location>
        <begin position="208"/>
        <end position="229"/>
    </location>
</feature>
<gene>
    <name evidence="7" type="ORF">GCM10022204_27810</name>
</gene>
<dbReference type="CDD" id="cd06662">
    <property type="entry name" value="SURF1"/>
    <property type="match status" value="1"/>
</dbReference>
<keyword evidence="3 6" id="KW-0812">Transmembrane</keyword>
<dbReference type="PANTHER" id="PTHR23427">
    <property type="entry name" value="SURFEIT LOCUS PROTEIN"/>
    <property type="match status" value="1"/>
</dbReference>
<keyword evidence="6" id="KW-1003">Cell membrane</keyword>
<dbReference type="PROSITE" id="PS50895">
    <property type="entry name" value="SURF1"/>
    <property type="match status" value="1"/>
</dbReference>
<protein>
    <recommendedName>
        <fullName evidence="6">SURF1-like protein</fullName>
    </recommendedName>
</protein>
<name>A0ABP7DUI6_9ACTN</name>